<dbReference type="FunFam" id="3.40.50.10990:FF:000002">
    <property type="entry name" value="GTP cyclohydrolase-2"/>
    <property type="match status" value="1"/>
</dbReference>
<dbReference type="CDD" id="cd00641">
    <property type="entry name" value="GTP_cyclohydro2"/>
    <property type="match status" value="1"/>
</dbReference>
<dbReference type="GO" id="GO:0008270">
    <property type="term" value="F:zinc ion binding"/>
    <property type="evidence" value="ECO:0007669"/>
    <property type="project" value="UniProtKB-UniRule"/>
</dbReference>
<dbReference type="Pfam" id="PF00925">
    <property type="entry name" value="GTP_cyclohydro2"/>
    <property type="match status" value="1"/>
</dbReference>
<dbReference type="RefSeq" id="WP_317081866.1">
    <property type="nucleotide sequence ID" value="NZ_CP136594.1"/>
</dbReference>
<dbReference type="GO" id="GO:0003935">
    <property type="term" value="F:GTP cyclohydrolase II activity"/>
    <property type="evidence" value="ECO:0007669"/>
    <property type="project" value="UniProtKB-UniRule"/>
</dbReference>
<feature type="binding site" evidence="9">
    <location>
        <position position="275"/>
    </location>
    <ligand>
        <name>GTP</name>
        <dbReference type="ChEBI" id="CHEBI:37565"/>
    </ligand>
</feature>
<dbReference type="SUPFAM" id="SSF142695">
    <property type="entry name" value="RibA-like"/>
    <property type="match status" value="1"/>
</dbReference>
<feature type="active site" description="Proton acceptor" evidence="9">
    <location>
        <position position="287"/>
    </location>
</feature>
<dbReference type="KEGG" id="acoa:RB602_00255"/>
<evidence type="ECO:0000256" key="5">
    <source>
        <dbReference type="ARBA" id="ARBA00022801"/>
    </source>
</evidence>
<evidence type="ECO:0000259" key="10">
    <source>
        <dbReference type="Pfam" id="PF00925"/>
    </source>
</evidence>
<comment type="similarity">
    <text evidence="9">Belongs to the GTP cyclohydrolase II family.</text>
</comment>
<evidence type="ECO:0000256" key="6">
    <source>
        <dbReference type="ARBA" id="ARBA00022833"/>
    </source>
</evidence>
<dbReference type="Gene3D" id="3.40.50.10990">
    <property type="entry name" value="GTP cyclohydrolase II"/>
    <property type="match status" value="1"/>
</dbReference>
<proteinExistence type="inferred from homology"/>
<dbReference type="AlphaFoldDB" id="A0AA97I1X3"/>
<keyword evidence="4 9" id="KW-0547">Nucleotide-binding</keyword>
<keyword evidence="5 9" id="KW-0378">Hydrolase</keyword>
<evidence type="ECO:0000256" key="4">
    <source>
        <dbReference type="ARBA" id="ARBA00022741"/>
    </source>
</evidence>
<evidence type="ECO:0000313" key="11">
    <source>
        <dbReference type="EMBL" id="WOE75185.1"/>
    </source>
</evidence>
<keyword evidence="6 9" id="KW-0862">Zinc</keyword>
<feature type="binding site" evidence="9">
    <location>
        <position position="231"/>
    </location>
    <ligand>
        <name>GTP</name>
        <dbReference type="ChEBI" id="CHEBI:37565"/>
    </ligand>
</feature>
<dbReference type="GO" id="GO:0008686">
    <property type="term" value="F:3,4-dihydroxy-2-butanone-4-phosphate synthase activity"/>
    <property type="evidence" value="ECO:0007669"/>
    <property type="project" value="TreeGrafter"/>
</dbReference>
<comment type="function">
    <text evidence="9">Catalyzes the conversion of GTP to 2,5-diamino-6-ribosylamino-4(3H)-pyrimidinone 5'-phosphate (DARP), formate and pyrophosphate.</text>
</comment>
<evidence type="ECO:0000256" key="9">
    <source>
        <dbReference type="HAMAP-Rule" id="MF_00179"/>
    </source>
</evidence>
<feature type="binding site" evidence="9">
    <location>
        <position position="310"/>
    </location>
    <ligand>
        <name>GTP</name>
        <dbReference type="ChEBI" id="CHEBI:37565"/>
    </ligand>
</feature>
<dbReference type="NCBIfam" id="NF001591">
    <property type="entry name" value="PRK00393.1"/>
    <property type="match status" value="1"/>
</dbReference>
<dbReference type="GO" id="GO:0005829">
    <property type="term" value="C:cytosol"/>
    <property type="evidence" value="ECO:0007669"/>
    <property type="project" value="TreeGrafter"/>
</dbReference>
<feature type="binding site" evidence="9">
    <location>
        <position position="215"/>
    </location>
    <ligand>
        <name>Zn(2+)</name>
        <dbReference type="ChEBI" id="CHEBI:29105"/>
        <note>catalytic</note>
    </ligand>
</feature>
<evidence type="ECO:0000313" key="12">
    <source>
        <dbReference type="Proteomes" id="UP001302429"/>
    </source>
</evidence>
<dbReference type="InterPro" id="IPR036144">
    <property type="entry name" value="RibA-like_sf"/>
</dbReference>
<feature type="binding site" evidence="9">
    <location>
        <begin position="253"/>
        <end position="255"/>
    </location>
    <ligand>
        <name>GTP</name>
        <dbReference type="ChEBI" id="CHEBI:37565"/>
    </ligand>
</feature>
<dbReference type="HAMAP" id="MF_00179">
    <property type="entry name" value="RibA"/>
    <property type="match status" value="1"/>
</dbReference>
<evidence type="ECO:0000256" key="8">
    <source>
        <dbReference type="ARBA" id="ARBA00049295"/>
    </source>
</evidence>
<keyword evidence="2 9" id="KW-0686">Riboflavin biosynthesis</keyword>
<dbReference type="InterPro" id="IPR000926">
    <property type="entry name" value="RibA"/>
</dbReference>
<keyword evidence="7 9" id="KW-0342">GTP-binding</keyword>
<dbReference type="GO" id="GO:0009231">
    <property type="term" value="P:riboflavin biosynthetic process"/>
    <property type="evidence" value="ECO:0007669"/>
    <property type="project" value="UniProtKB-UniRule"/>
</dbReference>
<evidence type="ECO:0000256" key="2">
    <source>
        <dbReference type="ARBA" id="ARBA00022619"/>
    </source>
</evidence>
<dbReference type="InterPro" id="IPR032677">
    <property type="entry name" value="GTP_cyclohydro_II"/>
</dbReference>
<name>A0AA97I1X3_9SPHN</name>
<dbReference type="EC" id="3.5.4.25" evidence="9"/>
<dbReference type="PANTHER" id="PTHR21327">
    <property type="entry name" value="GTP CYCLOHYDROLASE II-RELATED"/>
    <property type="match status" value="1"/>
</dbReference>
<reference evidence="11 12" key="1">
    <citation type="submission" date="2023-10" db="EMBL/GenBank/DDBJ databases">
        <title>Complete genome sequence of a Sphingomonadaceae bacterium.</title>
        <authorList>
            <person name="Yan C."/>
        </authorList>
    </citation>
    <scope>NUCLEOTIDE SEQUENCE [LARGE SCALE GENOMIC DNA]</scope>
    <source>
        <strain evidence="11 12">SCSIO 66989</strain>
    </source>
</reference>
<feature type="binding site" evidence="9">
    <location>
        <position position="226"/>
    </location>
    <ligand>
        <name>Zn(2+)</name>
        <dbReference type="ChEBI" id="CHEBI:29105"/>
        <note>catalytic</note>
    </ligand>
</feature>
<dbReference type="PANTHER" id="PTHR21327:SF18">
    <property type="entry name" value="3,4-DIHYDROXY-2-BUTANONE 4-PHOSPHATE SYNTHASE"/>
    <property type="match status" value="1"/>
</dbReference>
<comment type="pathway">
    <text evidence="1 9">Cofactor biosynthesis; riboflavin biosynthesis; 5-amino-6-(D-ribitylamino)uracil from GTP: step 1/4.</text>
</comment>
<evidence type="ECO:0000256" key="7">
    <source>
        <dbReference type="ARBA" id="ARBA00023134"/>
    </source>
</evidence>
<keyword evidence="3 9" id="KW-0479">Metal-binding</keyword>
<comment type="catalytic activity">
    <reaction evidence="8 9">
        <text>GTP + 4 H2O = 2,5-diamino-6-hydroxy-4-(5-phosphoribosylamino)-pyrimidine + formate + 2 phosphate + 3 H(+)</text>
        <dbReference type="Rhea" id="RHEA:23704"/>
        <dbReference type="ChEBI" id="CHEBI:15377"/>
        <dbReference type="ChEBI" id="CHEBI:15378"/>
        <dbReference type="ChEBI" id="CHEBI:15740"/>
        <dbReference type="ChEBI" id="CHEBI:37565"/>
        <dbReference type="ChEBI" id="CHEBI:43474"/>
        <dbReference type="ChEBI" id="CHEBI:58614"/>
        <dbReference type="EC" id="3.5.4.25"/>
    </reaction>
</comment>
<evidence type="ECO:0000256" key="3">
    <source>
        <dbReference type="ARBA" id="ARBA00022723"/>
    </source>
</evidence>
<evidence type="ECO:0000256" key="1">
    <source>
        <dbReference type="ARBA" id="ARBA00004853"/>
    </source>
</evidence>
<protein>
    <recommendedName>
        <fullName evidence="9">GTP cyclohydrolase-2</fullName>
        <ecNumber evidence="9">3.5.4.25</ecNumber>
    </recommendedName>
    <alternativeName>
        <fullName evidence="9">GTP cyclohydrolase II</fullName>
    </alternativeName>
</protein>
<feature type="active site" description="Nucleophile" evidence="9">
    <location>
        <position position="289"/>
    </location>
</feature>
<feature type="domain" description="GTP cyclohydrolase II" evidence="10">
    <location>
        <begin position="169"/>
        <end position="331"/>
    </location>
</feature>
<feature type="binding site" evidence="9">
    <location>
        <position position="315"/>
    </location>
    <ligand>
        <name>GTP</name>
        <dbReference type="ChEBI" id="CHEBI:37565"/>
    </ligand>
</feature>
<dbReference type="EMBL" id="CP136594">
    <property type="protein sequence ID" value="WOE75185.1"/>
    <property type="molecule type" value="Genomic_DNA"/>
</dbReference>
<comment type="cofactor">
    <cofactor evidence="9">
        <name>Zn(2+)</name>
        <dbReference type="ChEBI" id="CHEBI:29105"/>
    </cofactor>
    <text evidence="9">Binds 1 zinc ion per subunit.</text>
</comment>
<feature type="binding site" evidence="9">
    <location>
        <position position="228"/>
    </location>
    <ligand>
        <name>Zn(2+)</name>
        <dbReference type="ChEBI" id="CHEBI:29105"/>
        <note>catalytic</note>
    </ligand>
</feature>
<dbReference type="NCBIfam" id="TIGR00505">
    <property type="entry name" value="ribA"/>
    <property type="match status" value="1"/>
</dbReference>
<accession>A0AA97I1X3</accession>
<gene>
    <name evidence="9 11" type="primary">ribA</name>
    <name evidence="11" type="ORF">RB602_00255</name>
</gene>
<dbReference type="GO" id="GO:0005525">
    <property type="term" value="F:GTP binding"/>
    <property type="evidence" value="ECO:0007669"/>
    <property type="project" value="UniProtKB-KW"/>
</dbReference>
<sequence>MPDTAGAIAAAKAIDALLRGWPIVISDGADRLVLSAVETRISETESASQCDEMLISAARAATLKIINQRAAARPDAPVMIRTMEPLNNVAAMAIADPAQDLANPLKGPFTALPLESETIAEAAMILARQAGLLPAFIIEGEETVTPQAAITASDAKAYGDARMLRIAARARLPVATSETAEIVAFRTMADNKEHVALVVGERDASLPVVRLHSECLTGDMLGSLKCDCGPQLHEALKAMSDAQWGVLLYLRQEGRAIGLINKLRAYELQDQGFDTVEANNRLGFATDARDFMIAVNMLKLLNVDQVRLMTNNPDKVGRLEQGGITVVERVPLITPDNPYNRRYLDTKRDRTGHQL</sequence>
<keyword evidence="12" id="KW-1185">Reference proteome</keyword>
<organism evidence="11 12">
    <name type="scientific">Alterisphingorhabdus coralli</name>
    <dbReference type="NCBI Taxonomy" id="3071408"/>
    <lineage>
        <taxon>Bacteria</taxon>
        <taxon>Pseudomonadati</taxon>
        <taxon>Pseudomonadota</taxon>
        <taxon>Alphaproteobacteria</taxon>
        <taxon>Sphingomonadales</taxon>
        <taxon>Sphingomonadaceae</taxon>
        <taxon>Alterisphingorhabdus (ex Yan et al. 2024)</taxon>
    </lineage>
</organism>
<feature type="binding site" evidence="9">
    <location>
        <begin position="210"/>
        <end position="214"/>
    </location>
    <ligand>
        <name>GTP</name>
        <dbReference type="ChEBI" id="CHEBI:37565"/>
    </ligand>
</feature>
<dbReference type="Proteomes" id="UP001302429">
    <property type="component" value="Chromosome"/>
</dbReference>